<dbReference type="SUPFAM" id="SSF48403">
    <property type="entry name" value="Ankyrin repeat"/>
    <property type="match status" value="1"/>
</dbReference>
<dbReference type="EMBL" id="MK072464">
    <property type="protein sequence ID" value="AYV85659.1"/>
    <property type="molecule type" value="Genomic_DNA"/>
</dbReference>
<evidence type="ECO:0000313" key="1">
    <source>
        <dbReference type="EMBL" id="AYV85659.1"/>
    </source>
</evidence>
<gene>
    <name evidence="1" type="ORF">Satyrvirus28_17</name>
</gene>
<name>A0A3G5AJG4_9VIRU</name>
<protein>
    <recommendedName>
        <fullName evidence="2">Ankyrin repeat protein</fullName>
    </recommendedName>
</protein>
<evidence type="ECO:0008006" key="2">
    <source>
        <dbReference type="Google" id="ProtNLM"/>
    </source>
</evidence>
<sequence>MNQKNKDTFLCEACIYHKYEIVIYAIQNGANPNAFEDQPLVSACEYRWYTDFNIVKLLI</sequence>
<dbReference type="InterPro" id="IPR036770">
    <property type="entry name" value="Ankyrin_rpt-contain_sf"/>
</dbReference>
<accession>A0A3G5AJG4</accession>
<feature type="non-terminal residue" evidence="1">
    <location>
        <position position="59"/>
    </location>
</feature>
<reference evidence="1" key="1">
    <citation type="submission" date="2018-10" db="EMBL/GenBank/DDBJ databases">
        <title>Hidden diversity of soil giant viruses.</title>
        <authorList>
            <person name="Schulz F."/>
            <person name="Alteio L."/>
            <person name="Goudeau D."/>
            <person name="Ryan E.M."/>
            <person name="Malmstrom R.R."/>
            <person name="Blanchard J."/>
            <person name="Woyke T."/>
        </authorList>
    </citation>
    <scope>NUCLEOTIDE SEQUENCE</scope>
    <source>
        <strain evidence="1">SAV1</strain>
    </source>
</reference>
<organism evidence="1">
    <name type="scientific">Satyrvirus sp</name>
    <dbReference type="NCBI Taxonomy" id="2487771"/>
    <lineage>
        <taxon>Viruses</taxon>
        <taxon>Varidnaviria</taxon>
        <taxon>Bamfordvirae</taxon>
        <taxon>Nucleocytoviricota</taxon>
        <taxon>Megaviricetes</taxon>
        <taxon>Imitervirales</taxon>
        <taxon>Mimiviridae</taxon>
        <taxon>Megamimivirinae</taxon>
    </lineage>
</organism>
<dbReference type="Gene3D" id="1.25.40.20">
    <property type="entry name" value="Ankyrin repeat-containing domain"/>
    <property type="match status" value="1"/>
</dbReference>
<proteinExistence type="predicted"/>